<dbReference type="Proteomes" id="UP001283361">
    <property type="component" value="Unassembled WGS sequence"/>
</dbReference>
<reference evidence="1" key="1">
    <citation type="journal article" date="2023" name="G3 (Bethesda)">
        <title>A reference genome for the long-term kleptoplast-retaining sea slug Elysia crispata morphotype clarki.</title>
        <authorList>
            <person name="Eastman K.E."/>
            <person name="Pendleton A.L."/>
            <person name="Shaikh M.A."/>
            <person name="Suttiyut T."/>
            <person name="Ogas R."/>
            <person name="Tomko P."/>
            <person name="Gavelis G."/>
            <person name="Widhalm J.R."/>
            <person name="Wisecaver J.H."/>
        </authorList>
    </citation>
    <scope>NUCLEOTIDE SEQUENCE</scope>
    <source>
        <strain evidence="1">ECLA1</strain>
    </source>
</reference>
<dbReference type="EMBL" id="JAWDGP010006657">
    <property type="protein sequence ID" value="KAK3737362.1"/>
    <property type="molecule type" value="Genomic_DNA"/>
</dbReference>
<evidence type="ECO:0000313" key="2">
    <source>
        <dbReference type="Proteomes" id="UP001283361"/>
    </source>
</evidence>
<comment type="caution">
    <text evidence="1">The sequence shown here is derived from an EMBL/GenBank/DDBJ whole genome shotgun (WGS) entry which is preliminary data.</text>
</comment>
<proteinExistence type="predicted"/>
<name>A0AAE0Y9F5_9GAST</name>
<evidence type="ECO:0000313" key="1">
    <source>
        <dbReference type="EMBL" id="KAK3737362.1"/>
    </source>
</evidence>
<organism evidence="1 2">
    <name type="scientific">Elysia crispata</name>
    <name type="common">lettuce slug</name>
    <dbReference type="NCBI Taxonomy" id="231223"/>
    <lineage>
        <taxon>Eukaryota</taxon>
        <taxon>Metazoa</taxon>
        <taxon>Spiralia</taxon>
        <taxon>Lophotrochozoa</taxon>
        <taxon>Mollusca</taxon>
        <taxon>Gastropoda</taxon>
        <taxon>Heterobranchia</taxon>
        <taxon>Euthyneura</taxon>
        <taxon>Panpulmonata</taxon>
        <taxon>Sacoglossa</taxon>
        <taxon>Placobranchoidea</taxon>
        <taxon>Plakobranchidae</taxon>
        <taxon>Elysia</taxon>
    </lineage>
</organism>
<dbReference type="AlphaFoldDB" id="A0AAE0Y9F5"/>
<accession>A0AAE0Y9F5</accession>
<protein>
    <submittedName>
        <fullName evidence="1">Uncharacterized protein</fullName>
    </submittedName>
</protein>
<gene>
    <name evidence="1" type="ORF">RRG08_036766</name>
</gene>
<keyword evidence="2" id="KW-1185">Reference proteome</keyword>
<sequence>MGIKDEEKRTYVYKQSHKLTRRIRPKPCRFIGPARAGPGCNEFCNIPGNEAGPGVGKQCGEIIKNNAGHGGEESLLCSLGKLVIIQPASGSTGETISERV</sequence>